<evidence type="ECO:0000313" key="3">
    <source>
        <dbReference type="Proteomes" id="UP000215914"/>
    </source>
</evidence>
<protein>
    <submittedName>
        <fullName evidence="2">Uncharacterized protein</fullName>
    </submittedName>
</protein>
<comment type="caution">
    <text evidence="2">The sequence shown here is derived from an EMBL/GenBank/DDBJ whole genome shotgun (WGS) entry which is preliminary data.</text>
</comment>
<feature type="compositionally biased region" description="Polar residues" evidence="1">
    <location>
        <begin position="1"/>
        <end position="15"/>
    </location>
</feature>
<reference evidence="2" key="2">
    <citation type="submission" date="2020-06" db="EMBL/GenBank/DDBJ databases">
        <title>Helianthus annuus Genome sequencing and assembly Release 2.</title>
        <authorList>
            <person name="Gouzy J."/>
            <person name="Langlade N."/>
            <person name="Munos S."/>
        </authorList>
    </citation>
    <scope>NUCLEOTIDE SEQUENCE</scope>
    <source>
        <tissue evidence="2">Leaves</tissue>
    </source>
</reference>
<gene>
    <name evidence="2" type="ORF">HanXRQr2_Chr13g0570161</name>
</gene>
<evidence type="ECO:0000256" key="1">
    <source>
        <dbReference type="SAM" id="MobiDB-lite"/>
    </source>
</evidence>
<organism evidence="2 3">
    <name type="scientific">Helianthus annuus</name>
    <name type="common">Common sunflower</name>
    <dbReference type="NCBI Taxonomy" id="4232"/>
    <lineage>
        <taxon>Eukaryota</taxon>
        <taxon>Viridiplantae</taxon>
        <taxon>Streptophyta</taxon>
        <taxon>Embryophyta</taxon>
        <taxon>Tracheophyta</taxon>
        <taxon>Spermatophyta</taxon>
        <taxon>Magnoliopsida</taxon>
        <taxon>eudicotyledons</taxon>
        <taxon>Gunneridae</taxon>
        <taxon>Pentapetalae</taxon>
        <taxon>asterids</taxon>
        <taxon>campanulids</taxon>
        <taxon>Asterales</taxon>
        <taxon>Asteraceae</taxon>
        <taxon>Asteroideae</taxon>
        <taxon>Heliantheae alliance</taxon>
        <taxon>Heliantheae</taxon>
        <taxon>Helianthus</taxon>
    </lineage>
</organism>
<name>A0A9K3EEU0_HELAN</name>
<feature type="region of interest" description="Disordered" evidence="1">
    <location>
        <begin position="1"/>
        <end position="23"/>
    </location>
</feature>
<proteinExistence type="predicted"/>
<dbReference type="EMBL" id="MNCJ02000328">
    <property type="protein sequence ID" value="KAF5771887.1"/>
    <property type="molecule type" value="Genomic_DNA"/>
</dbReference>
<keyword evidence="3" id="KW-1185">Reference proteome</keyword>
<dbReference type="Proteomes" id="UP000215914">
    <property type="component" value="Unassembled WGS sequence"/>
</dbReference>
<accession>A0A9K3EEU0</accession>
<dbReference type="Gramene" id="mRNA:HanXRQr2_Chr13g0570161">
    <property type="protein sequence ID" value="CDS:HanXRQr2_Chr13g0570161.1"/>
    <property type="gene ID" value="HanXRQr2_Chr13g0570161"/>
</dbReference>
<reference evidence="2" key="1">
    <citation type="journal article" date="2017" name="Nature">
        <title>The sunflower genome provides insights into oil metabolism, flowering and Asterid evolution.</title>
        <authorList>
            <person name="Badouin H."/>
            <person name="Gouzy J."/>
            <person name="Grassa C.J."/>
            <person name="Murat F."/>
            <person name="Staton S.E."/>
            <person name="Cottret L."/>
            <person name="Lelandais-Briere C."/>
            <person name="Owens G.L."/>
            <person name="Carrere S."/>
            <person name="Mayjonade B."/>
            <person name="Legrand L."/>
            <person name="Gill N."/>
            <person name="Kane N.C."/>
            <person name="Bowers J.E."/>
            <person name="Hubner S."/>
            <person name="Bellec A."/>
            <person name="Berard A."/>
            <person name="Berges H."/>
            <person name="Blanchet N."/>
            <person name="Boniface M.C."/>
            <person name="Brunel D."/>
            <person name="Catrice O."/>
            <person name="Chaidir N."/>
            <person name="Claudel C."/>
            <person name="Donnadieu C."/>
            <person name="Faraut T."/>
            <person name="Fievet G."/>
            <person name="Helmstetter N."/>
            <person name="King M."/>
            <person name="Knapp S.J."/>
            <person name="Lai Z."/>
            <person name="Le Paslier M.C."/>
            <person name="Lippi Y."/>
            <person name="Lorenzon L."/>
            <person name="Mandel J.R."/>
            <person name="Marage G."/>
            <person name="Marchand G."/>
            <person name="Marquand E."/>
            <person name="Bret-Mestries E."/>
            <person name="Morien E."/>
            <person name="Nambeesan S."/>
            <person name="Nguyen T."/>
            <person name="Pegot-Espagnet P."/>
            <person name="Pouilly N."/>
            <person name="Raftis F."/>
            <person name="Sallet E."/>
            <person name="Schiex T."/>
            <person name="Thomas J."/>
            <person name="Vandecasteele C."/>
            <person name="Vares D."/>
            <person name="Vear F."/>
            <person name="Vautrin S."/>
            <person name="Crespi M."/>
            <person name="Mangin B."/>
            <person name="Burke J.M."/>
            <person name="Salse J."/>
            <person name="Munos S."/>
            <person name="Vincourt P."/>
            <person name="Rieseberg L.H."/>
            <person name="Langlade N.B."/>
        </authorList>
    </citation>
    <scope>NUCLEOTIDE SEQUENCE</scope>
    <source>
        <tissue evidence="2">Leaves</tissue>
    </source>
</reference>
<evidence type="ECO:0000313" key="2">
    <source>
        <dbReference type="EMBL" id="KAF5771887.1"/>
    </source>
</evidence>
<sequence length="80" mass="8783">MKSASFNSDQSNRSMLIQPRRGQNKIKRMIVKQLVNSVASIMMMKKKKKKESDGSSSYISSPLIASDTDLISDGGSDSGR</sequence>
<dbReference type="AlphaFoldDB" id="A0A9K3EEU0"/>